<dbReference type="Proteomes" id="UP001597108">
    <property type="component" value="Unassembled WGS sequence"/>
</dbReference>
<keyword evidence="3" id="KW-1185">Reference proteome</keyword>
<evidence type="ECO:0000313" key="3">
    <source>
        <dbReference type="Proteomes" id="UP001597108"/>
    </source>
</evidence>
<dbReference type="EMBL" id="JBHTJT010000060">
    <property type="protein sequence ID" value="MFD0982735.1"/>
    <property type="molecule type" value="Genomic_DNA"/>
</dbReference>
<dbReference type="InterPro" id="IPR008979">
    <property type="entry name" value="Galactose-bd-like_sf"/>
</dbReference>
<dbReference type="InterPro" id="IPR013857">
    <property type="entry name" value="NADH-UbQ_OxRdtase-assoc_prot30"/>
</dbReference>
<evidence type="ECO:0000313" key="2">
    <source>
        <dbReference type="EMBL" id="MFD0982735.1"/>
    </source>
</evidence>
<organism evidence="2 3">
    <name type="scientific">Tropicimonas aquimaris</name>
    <dbReference type="NCBI Taxonomy" id="914152"/>
    <lineage>
        <taxon>Bacteria</taxon>
        <taxon>Pseudomonadati</taxon>
        <taxon>Pseudomonadota</taxon>
        <taxon>Alphaproteobacteria</taxon>
        <taxon>Rhodobacterales</taxon>
        <taxon>Roseobacteraceae</taxon>
        <taxon>Tropicimonas</taxon>
    </lineage>
</organism>
<proteinExistence type="predicted"/>
<sequence length="179" mass="20002">MHEAPDVIDDLRFEPPVATVGTRWALVSDRVMGGVSAGEMSRERVVGRDAIRLTGGVSLENNGGFLQLALDLATGGEAVDARRWTGLRLDVFGNDQDYNLHLRTSDIRRPWESFRHAFRATPDWTTVFLPFAEFTPHRTEQPLRLERLRRIGVVAIGRAFEADVAIADIRFYGGGRPEA</sequence>
<reference evidence="3" key="1">
    <citation type="journal article" date="2019" name="Int. J. Syst. Evol. Microbiol.">
        <title>The Global Catalogue of Microorganisms (GCM) 10K type strain sequencing project: providing services to taxonomists for standard genome sequencing and annotation.</title>
        <authorList>
            <consortium name="The Broad Institute Genomics Platform"/>
            <consortium name="The Broad Institute Genome Sequencing Center for Infectious Disease"/>
            <person name="Wu L."/>
            <person name="Ma J."/>
        </authorList>
    </citation>
    <scope>NUCLEOTIDE SEQUENCE [LARGE SCALE GENOMIC DNA]</scope>
    <source>
        <strain evidence="3">CCUG 60524</strain>
    </source>
</reference>
<dbReference type="SUPFAM" id="SSF49785">
    <property type="entry name" value="Galactose-binding domain-like"/>
    <property type="match status" value="1"/>
</dbReference>
<protein>
    <submittedName>
        <fullName evidence="2">CIA30 family protein</fullName>
    </submittedName>
</protein>
<dbReference type="RefSeq" id="WP_386079131.1">
    <property type="nucleotide sequence ID" value="NZ_JBHTJT010000060.1"/>
</dbReference>
<feature type="domain" description="NADH:ubiquinone oxidoreductase intermediate-associated protein 30" evidence="1">
    <location>
        <begin position="22"/>
        <end position="158"/>
    </location>
</feature>
<accession>A0ABW3IY62</accession>
<name>A0ABW3IY62_9RHOB</name>
<comment type="caution">
    <text evidence="2">The sequence shown here is derived from an EMBL/GenBank/DDBJ whole genome shotgun (WGS) entry which is preliminary data.</text>
</comment>
<gene>
    <name evidence="2" type="ORF">ACFQ2S_24170</name>
</gene>
<evidence type="ECO:0000259" key="1">
    <source>
        <dbReference type="Pfam" id="PF08547"/>
    </source>
</evidence>
<dbReference type="Pfam" id="PF08547">
    <property type="entry name" value="CIA30"/>
    <property type="match status" value="1"/>
</dbReference>